<evidence type="ECO:0000313" key="4">
    <source>
        <dbReference type="Proteomes" id="UP001162541"/>
    </source>
</evidence>
<evidence type="ECO:0000256" key="1">
    <source>
        <dbReference type="SAM" id="MobiDB-lite"/>
    </source>
</evidence>
<dbReference type="AlphaFoldDB" id="A0AAF6BD50"/>
<dbReference type="PANTHER" id="PTHR35317">
    <property type="entry name" value="OS04G0629600 PROTEIN"/>
    <property type="match status" value="1"/>
</dbReference>
<reference evidence="4" key="1">
    <citation type="journal article" date="2020" name="Curr. Biol.">
        <title>Chromatin organization in early land plants reveals an ancestral association between H3K27me3, transposons, and constitutive heterochromatin.</title>
        <authorList>
            <person name="Montgomery S.A."/>
            <person name="Tanizawa Y."/>
            <person name="Galik B."/>
            <person name="Wang N."/>
            <person name="Ito T."/>
            <person name="Mochizuki T."/>
            <person name="Akimcheva S."/>
            <person name="Bowman J.L."/>
            <person name="Cognat V."/>
            <person name="Marechal-Drouard L."/>
            <person name="Ekker H."/>
            <person name="Hong S.F."/>
            <person name="Kohchi T."/>
            <person name="Lin S.S."/>
            <person name="Liu L.D."/>
            <person name="Nakamura Y."/>
            <person name="Valeeva L.R."/>
            <person name="Shakirov E.V."/>
            <person name="Shippen D.E."/>
            <person name="Wei W.L."/>
            <person name="Yagura M."/>
            <person name="Yamaoka S."/>
            <person name="Yamato K.T."/>
            <person name="Liu C."/>
            <person name="Berger F."/>
        </authorList>
    </citation>
    <scope>NUCLEOTIDE SEQUENCE [LARGE SCALE GENOMIC DNA]</scope>
    <source>
        <strain evidence="4">Tak-1</strain>
    </source>
</reference>
<gene>
    <name evidence="3" type="ORF">Mp_4g23860</name>
</gene>
<dbReference type="EMBL" id="AP019869">
    <property type="protein sequence ID" value="BBN09934.1"/>
    <property type="molecule type" value="Genomic_DNA"/>
</dbReference>
<accession>A0AAF6BD50</accession>
<dbReference type="InterPro" id="IPR025314">
    <property type="entry name" value="DUF4219"/>
</dbReference>
<evidence type="ECO:0000259" key="2">
    <source>
        <dbReference type="Pfam" id="PF13961"/>
    </source>
</evidence>
<feature type="domain" description="DUF4219" evidence="2">
    <location>
        <begin position="65"/>
        <end position="91"/>
    </location>
</feature>
<dbReference type="Proteomes" id="UP001162541">
    <property type="component" value="Chromosome 4"/>
</dbReference>
<evidence type="ECO:0000313" key="3">
    <source>
        <dbReference type="EMBL" id="BBN09934.1"/>
    </source>
</evidence>
<dbReference type="PANTHER" id="PTHR35317:SF38">
    <property type="entry name" value="RNA-DIRECTED DNA POLYMERASE"/>
    <property type="match status" value="1"/>
</dbReference>
<organism evidence="3 4">
    <name type="scientific">Marchantia polymorpha subsp. ruderalis</name>
    <dbReference type="NCBI Taxonomy" id="1480154"/>
    <lineage>
        <taxon>Eukaryota</taxon>
        <taxon>Viridiplantae</taxon>
        <taxon>Streptophyta</taxon>
        <taxon>Embryophyta</taxon>
        <taxon>Marchantiophyta</taxon>
        <taxon>Marchantiopsida</taxon>
        <taxon>Marchantiidae</taxon>
        <taxon>Marchantiales</taxon>
        <taxon>Marchantiaceae</taxon>
        <taxon>Marchantia</taxon>
    </lineage>
</organism>
<proteinExistence type="predicted"/>
<sequence>MAKGAMPKGAGDGSNPKTQGDAAAAEEAKKKQEALGTLQSSSRALAVLRYGRDGGGGSSTQWPTLTCTNYNSWSLLMRVILQVRHLWDVIETGEAEYDNDRAEMEAVPQEMIPMLAVKKTAKEAWDTIKTIRVGAERVRESKAQVLRKQYESIRFKPGESVDDFGVRLQ</sequence>
<name>A0AAF6BD50_MARPO</name>
<feature type="region of interest" description="Disordered" evidence="1">
    <location>
        <begin position="1"/>
        <end position="37"/>
    </location>
</feature>
<protein>
    <recommendedName>
        <fullName evidence="2">DUF4219 domain-containing protein</fullName>
    </recommendedName>
</protein>
<dbReference type="Pfam" id="PF13961">
    <property type="entry name" value="DUF4219"/>
    <property type="match status" value="1"/>
</dbReference>